<organism evidence="2 3">
    <name type="scientific">Weissella paramesenteroides ATCC 33313</name>
    <dbReference type="NCBI Taxonomy" id="585506"/>
    <lineage>
        <taxon>Bacteria</taxon>
        <taxon>Bacillati</taxon>
        <taxon>Bacillota</taxon>
        <taxon>Bacilli</taxon>
        <taxon>Lactobacillales</taxon>
        <taxon>Lactobacillaceae</taxon>
        <taxon>Weissella</taxon>
    </lineage>
</organism>
<protein>
    <submittedName>
        <fullName evidence="2">Uncharacterized protein</fullName>
    </submittedName>
</protein>
<keyword evidence="1" id="KW-0472">Membrane</keyword>
<evidence type="ECO:0000313" key="2">
    <source>
        <dbReference type="EMBL" id="EER75601.1"/>
    </source>
</evidence>
<keyword evidence="1" id="KW-1133">Transmembrane helix</keyword>
<dbReference type="STRING" id="585506.HMPREF0877_0112"/>
<comment type="caution">
    <text evidence="2">The sequence shown here is derived from an EMBL/GenBank/DDBJ whole genome shotgun (WGS) entry which is preliminary data.</text>
</comment>
<proteinExistence type="predicted"/>
<dbReference type="AlphaFoldDB" id="C5R817"/>
<evidence type="ECO:0000313" key="3">
    <source>
        <dbReference type="Proteomes" id="UP000004528"/>
    </source>
</evidence>
<accession>C5R817</accession>
<sequence length="75" mass="8563">MSLLVASVVTVIAVAIYISLDMPYKPTADKKRKEIIDCLWHEIRDSVSNHIYTKYSGLTTDEIRKVFEPKGYTVT</sequence>
<keyword evidence="3" id="KW-1185">Reference proteome</keyword>
<dbReference type="HOGENOM" id="CLU_2670171_0_0_9"/>
<gene>
    <name evidence="2" type="ORF">HMPREF0877_0112</name>
</gene>
<feature type="transmembrane region" description="Helical" evidence="1">
    <location>
        <begin position="6"/>
        <end position="24"/>
    </location>
</feature>
<keyword evidence="1" id="KW-0812">Transmembrane</keyword>
<name>C5R817_WEIPA</name>
<dbReference type="Proteomes" id="UP000004528">
    <property type="component" value="Unassembled WGS sequence"/>
</dbReference>
<evidence type="ECO:0000256" key="1">
    <source>
        <dbReference type="SAM" id="Phobius"/>
    </source>
</evidence>
<reference evidence="2 3" key="1">
    <citation type="submission" date="2009-04" db="EMBL/GenBank/DDBJ databases">
        <authorList>
            <person name="Qin X."/>
            <person name="Bachman B."/>
            <person name="Battles P."/>
            <person name="Bell A."/>
            <person name="Bess C."/>
            <person name="Bickham C."/>
            <person name="Chaboub L."/>
            <person name="Chen D."/>
            <person name="Coyle M."/>
            <person name="Deiros D.R."/>
            <person name="Dinh H."/>
            <person name="Forbes L."/>
            <person name="Fowler G."/>
            <person name="Francisco L."/>
            <person name="Fu Q."/>
            <person name="Gubbala S."/>
            <person name="Hale W."/>
            <person name="Han Y."/>
            <person name="Hemphill L."/>
            <person name="Highlander S.K."/>
            <person name="Hirani K."/>
            <person name="Hogues M."/>
            <person name="Jackson L."/>
            <person name="Jakkamsetti A."/>
            <person name="Javaid M."/>
            <person name="Jiang H."/>
            <person name="Korchina V."/>
            <person name="Kovar C."/>
            <person name="Lara F."/>
            <person name="Lee S."/>
            <person name="Mata R."/>
            <person name="Mathew T."/>
            <person name="Moen C."/>
            <person name="Morales K."/>
            <person name="Munidasa M."/>
            <person name="Nazareth L."/>
            <person name="Ngo R."/>
            <person name="Nguyen L."/>
            <person name="Okwuonu G."/>
            <person name="Ongeri F."/>
            <person name="Patil S."/>
            <person name="Petrosino J."/>
            <person name="Pham C."/>
            <person name="Pham P."/>
            <person name="Pu L.-L."/>
            <person name="Puazo M."/>
            <person name="Raj R."/>
            <person name="Reid J."/>
            <person name="Rouhana J."/>
            <person name="Saada N."/>
            <person name="Shang Y."/>
            <person name="Simmons D."/>
            <person name="Thornton R."/>
            <person name="Warren J."/>
            <person name="Weissenberger G."/>
            <person name="Zhang J."/>
            <person name="Zhang L."/>
            <person name="Zhou C."/>
            <person name="Zhu D."/>
            <person name="Muzny D."/>
            <person name="Worley K."/>
            <person name="Gibbs R."/>
        </authorList>
    </citation>
    <scope>NUCLEOTIDE SEQUENCE [LARGE SCALE GENOMIC DNA]</scope>
    <source>
        <strain evidence="2 3">ATCC 33313</strain>
    </source>
</reference>
<dbReference type="EMBL" id="ACKU01000004">
    <property type="protein sequence ID" value="EER75601.1"/>
    <property type="molecule type" value="Genomic_DNA"/>
</dbReference>